<dbReference type="Proteomes" id="UP000827092">
    <property type="component" value="Unassembled WGS sequence"/>
</dbReference>
<keyword evidence="3" id="KW-1185">Reference proteome</keyword>
<dbReference type="AlphaFoldDB" id="A0AAV6VY77"/>
<reference evidence="2 3" key="1">
    <citation type="journal article" date="2022" name="Nat. Ecol. Evol.">
        <title>A masculinizing supergene underlies an exaggerated male reproductive morph in a spider.</title>
        <authorList>
            <person name="Hendrickx F."/>
            <person name="De Corte Z."/>
            <person name="Sonet G."/>
            <person name="Van Belleghem S.M."/>
            <person name="Kostlbacher S."/>
            <person name="Vangestel C."/>
        </authorList>
    </citation>
    <scope>NUCLEOTIDE SEQUENCE [LARGE SCALE GENOMIC DNA]</scope>
    <source>
        <strain evidence="2">W744_W776</strain>
    </source>
</reference>
<dbReference type="SUPFAM" id="SSF56112">
    <property type="entry name" value="Protein kinase-like (PK-like)"/>
    <property type="match status" value="1"/>
</dbReference>
<name>A0AAV6VY77_9ARAC</name>
<gene>
    <name evidence="2" type="ORF">JTE90_024288</name>
</gene>
<feature type="domain" description="SOCS box" evidence="1">
    <location>
        <begin position="13"/>
        <end position="70"/>
    </location>
</feature>
<proteinExistence type="predicted"/>
<organism evidence="2 3">
    <name type="scientific">Oedothorax gibbosus</name>
    <dbReference type="NCBI Taxonomy" id="931172"/>
    <lineage>
        <taxon>Eukaryota</taxon>
        <taxon>Metazoa</taxon>
        <taxon>Ecdysozoa</taxon>
        <taxon>Arthropoda</taxon>
        <taxon>Chelicerata</taxon>
        <taxon>Arachnida</taxon>
        <taxon>Araneae</taxon>
        <taxon>Araneomorphae</taxon>
        <taxon>Entelegynae</taxon>
        <taxon>Araneoidea</taxon>
        <taxon>Linyphiidae</taxon>
        <taxon>Erigoninae</taxon>
        <taxon>Oedothorax</taxon>
    </lineage>
</organism>
<accession>A0AAV6VY77</accession>
<protein>
    <recommendedName>
        <fullName evidence="1">SOCS box domain-containing protein</fullName>
    </recommendedName>
</protein>
<evidence type="ECO:0000259" key="1">
    <source>
        <dbReference type="PROSITE" id="PS50225"/>
    </source>
</evidence>
<sequence length="290" mass="33939">MENLLRNFAPGVHIYSPFSKSPEQDPMPTLQKLCRNAVLKHVTLRRLTTGETSLHLPKRLWKHIAELSTADLKLIECAPTDAFNGYFFYKALTYKVLCLCDEQQYMVTYGYSKNGEVKKKADHDQWVKIRHKNFLSVYATVTDESTQNVFYIYDQPHTSLEELWEKICEKQIPVPDAFFIRLTSDLYEALLFLISKGLQRREFCLHNIYIMNDRLVLENGSMCKALKTESSNGEYMLIEILKLLLTKDSFHSKTVWKWIKKIEYHKCFLRNLNENGNSFSFGKLIQNLKG</sequence>
<dbReference type="PROSITE" id="PS50225">
    <property type="entry name" value="SOCS"/>
    <property type="match status" value="1"/>
</dbReference>
<dbReference type="InterPro" id="IPR011009">
    <property type="entry name" value="Kinase-like_dom_sf"/>
</dbReference>
<evidence type="ECO:0000313" key="3">
    <source>
        <dbReference type="Proteomes" id="UP000827092"/>
    </source>
</evidence>
<evidence type="ECO:0000313" key="2">
    <source>
        <dbReference type="EMBL" id="KAG8201415.1"/>
    </source>
</evidence>
<comment type="caution">
    <text evidence="2">The sequence shown here is derived from an EMBL/GenBank/DDBJ whole genome shotgun (WGS) entry which is preliminary data.</text>
</comment>
<dbReference type="InterPro" id="IPR001496">
    <property type="entry name" value="SOCS_box"/>
</dbReference>
<dbReference type="EMBL" id="JAFNEN010000005">
    <property type="protein sequence ID" value="KAG8201415.1"/>
    <property type="molecule type" value="Genomic_DNA"/>
</dbReference>